<feature type="compositionally biased region" description="Low complexity" evidence="8">
    <location>
        <begin position="105"/>
        <end position="114"/>
    </location>
</feature>
<evidence type="ECO:0000256" key="7">
    <source>
        <dbReference type="ARBA" id="ARBA00023242"/>
    </source>
</evidence>
<dbReference type="GO" id="GO:0005634">
    <property type="term" value="C:nucleus"/>
    <property type="evidence" value="ECO:0007669"/>
    <property type="project" value="UniProtKB-SubCell"/>
</dbReference>
<keyword evidence="5" id="KW-0238">DNA-binding</keyword>
<feature type="region of interest" description="Disordered" evidence="8">
    <location>
        <begin position="1"/>
        <end position="29"/>
    </location>
</feature>
<feature type="region of interest" description="Disordered" evidence="8">
    <location>
        <begin position="663"/>
        <end position="711"/>
    </location>
</feature>
<dbReference type="InterPro" id="IPR051615">
    <property type="entry name" value="Transcr_Regulatory_Elem"/>
</dbReference>
<organism evidence="10 11">
    <name type="scientific">Plectosphaerella cucumerina</name>
    <dbReference type="NCBI Taxonomy" id="40658"/>
    <lineage>
        <taxon>Eukaryota</taxon>
        <taxon>Fungi</taxon>
        <taxon>Dikarya</taxon>
        <taxon>Ascomycota</taxon>
        <taxon>Pezizomycotina</taxon>
        <taxon>Sordariomycetes</taxon>
        <taxon>Hypocreomycetidae</taxon>
        <taxon>Glomerellales</taxon>
        <taxon>Plectosphaerellaceae</taxon>
        <taxon>Plectosphaerella</taxon>
    </lineage>
</organism>
<dbReference type="EMBL" id="JAGPXD010000007">
    <property type="protein sequence ID" value="KAH7347396.1"/>
    <property type="molecule type" value="Genomic_DNA"/>
</dbReference>
<evidence type="ECO:0000256" key="5">
    <source>
        <dbReference type="ARBA" id="ARBA00023125"/>
    </source>
</evidence>
<keyword evidence="11" id="KW-1185">Reference proteome</keyword>
<feature type="region of interest" description="Disordered" evidence="8">
    <location>
        <begin position="83"/>
        <end position="159"/>
    </location>
</feature>
<dbReference type="PROSITE" id="PS50048">
    <property type="entry name" value="ZN2_CY6_FUNGAL_2"/>
    <property type="match status" value="1"/>
</dbReference>
<dbReference type="Gene3D" id="4.10.240.10">
    <property type="entry name" value="Zn(2)-C6 fungal-type DNA-binding domain"/>
    <property type="match status" value="1"/>
</dbReference>
<feature type="compositionally biased region" description="Basic and acidic residues" evidence="8">
    <location>
        <begin position="146"/>
        <end position="158"/>
    </location>
</feature>
<evidence type="ECO:0000256" key="3">
    <source>
        <dbReference type="ARBA" id="ARBA00022833"/>
    </source>
</evidence>
<proteinExistence type="predicted"/>
<dbReference type="InterPro" id="IPR036864">
    <property type="entry name" value="Zn2-C6_fun-type_DNA-bd_sf"/>
</dbReference>
<evidence type="ECO:0000313" key="11">
    <source>
        <dbReference type="Proteomes" id="UP000813385"/>
    </source>
</evidence>
<evidence type="ECO:0000256" key="2">
    <source>
        <dbReference type="ARBA" id="ARBA00022723"/>
    </source>
</evidence>
<dbReference type="CDD" id="cd12148">
    <property type="entry name" value="fungal_TF_MHR"/>
    <property type="match status" value="1"/>
</dbReference>
<dbReference type="SMART" id="SM00066">
    <property type="entry name" value="GAL4"/>
    <property type="match status" value="1"/>
</dbReference>
<keyword evidence="7" id="KW-0539">Nucleus</keyword>
<dbReference type="GO" id="GO:0008270">
    <property type="term" value="F:zinc ion binding"/>
    <property type="evidence" value="ECO:0007669"/>
    <property type="project" value="InterPro"/>
</dbReference>
<evidence type="ECO:0000313" key="10">
    <source>
        <dbReference type="EMBL" id="KAH7347396.1"/>
    </source>
</evidence>
<dbReference type="AlphaFoldDB" id="A0A8K0T4G6"/>
<comment type="caution">
    <text evidence="10">The sequence shown here is derived from an EMBL/GenBank/DDBJ whole genome shotgun (WGS) entry which is preliminary data.</text>
</comment>
<comment type="subcellular location">
    <subcellularLocation>
        <location evidence="1">Nucleus</location>
    </subcellularLocation>
</comment>
<evidence type="ECO:0000256" key="6">
    <source>
        <dbReference type="ARBA" id="ARBA00023163"/>
    </source>
</evidence>
<sequence length="808" mass="88443">MSDAPREAQVPLGGSDALPTVTASGRPRKRTAKACTFCRRRKMKCNNELPVCSNCKTYAQDCTYAPQADDAGAAPAGAAAASKRLTRRLSRQPRAAASATTTRLPSPDADAASATPPPQNGSAPAVSDLGGGARSPYAADGTLSPEDVRRHPAEHRDPSAVSQILVSATGVTSYHGRTSTLYEDQGPDNSELQPRMPDDWIEKGLVAEAAKQRHLEEYNYNVGNLDFDGVDPELGMHLLNLHWNRQHHSFNISYRPAFMRDMACEGPYFSKLLLNALYFGASKFSPRLEVRRDPGDVRTAGWEFRGRVRKLLGSALDRSDITTIQALLVMSNSLFALGDERSAAWLYAGLAFRMIIDLGMHVEPDHRARVNFTDEDLEIRRRVFWAAFIVDKIQSLYQGRPVSLKESDTLVPIKFLDTYEDFEHWRPMSFGHRDQPSMYPGSPGYSVSTFTAFCQLSVVMGDILSVYAERTFNKTTSELSELLENLDSRLQAWKKALPKHLDIEPATVLRARPPHVFSLNVMYHVLVILLHRPFVADGHLFGTVRSISVRSFITCASAADQIITLLRAYDVAFTVARAPYLISYACYVAATIHVRIAAKRGPGSEAYNSLATCLAIFHRNQETNGAIRRARTIIQGLMARLGVPDLPPEVVSGWSGKAELAARGSSGDITLESPEGVRSQGTPRPRQANSSDTGPPAPSEPGEVVGDSPSLGWTDIDGIIQSFVRGPEAAPQPGLDLAYQYPTNATDGYGNPMQAFPRYPMAATDPMGLRDYRASDLGMVWPSTMPDGSAFDDPLFGLNGAALDSFQF</sequence>
<feature type="compositionally biased region" description="Polar residues" evidence="8">
    <location>
        <begin position="679"/>
        <end position="693"/>
    </location>
</feature>
<dbReference type="GO" id="GO:0006351">
    <property type="term" value="P:DNA-templated transcription"/>
    <property type="evidence" value="ECO:0007669"/>
    <property type="project" value="InterPro"/>
</dbReference>
<accession>A0A8K0T4G6</accession>
<dbReference type="OrthoDB" id="4161332at2759"/>
<dbReference type="Pfam" id="PF04082">
    <property type="entry name" value="Fungal_trans"/>
    <property type="match status" value="1"/>
</dbReference>
<dbReference type="SUPFAM" id="SSF57701">
    <property type="entry name" value="Zn2/Cys6 DNA-binding domain"/>
    <property type="match status" value="1"/>
</dbReference>
<keyword evidence="6" id="KW-0804">Transcription</keyword>
<dbReference type="Proteomes" id="UP000813385">
    <property type="component" value="Unassembled WGS sequence"/>
</dbReference>
<feature type="domain" description="Zn(2)-C6 fungal-type" evidence="9">
    <location>
        <begin position="34"/>
        <end position="64"/>
    </location>
</feature>
<dbReference type="PROSITE" id="PS00463">
    <property type="entry name" value="ZN2_CY6_FUNGAL_1"/>
    <property type="match status" value="1"/>
</dbReference>
<dbReference type="InterPro" id="IPR001138">
    <property type="entry name" value="Zn2Cys6_DnaBD"/>
</dbReference>
<dbReference type="SMART" id="SM00906">
    <property type="entry name" value="Fungal_trans"/>
    <property type="match status" value="1"/>
</dbReference>
<dbReference type="GO" id="GO:0000981">
    <property type="term" value="F:DNA-binding transcription factor activity, RNA polymerase II-specific"/>
    <property type="evidence" value="ECO:0007669"/>
    <property type="project" value="InterPro"/>
</dbReference>
<keyword evidence="4" id="KW-0805">Transcription regulation</keyword>
<gene>
    <name evidence="10" type="ORF">B0T11DRAFT_359780</name>
</gene>
<dbReference type="CDD" id="cd00067">
    <property type="entry name" value="GAL4"/>
    <property type="match status" value="1"/>
</dbReference>
<dbReference type="GO" id="GO:0003677">
    <property type="term" value="F:DNA binding"/>
    <property type="evidence" value="ECO:0007669"/>
    <property type="project" value="UniProtKB-KW"/>
</dbReference>
<evidence type="ECO:0000256" key="1">
    <source>
        <dbReference type="ARBA" id="ARBA00004123"/>
    </source>
</evidence>
<dbReference type="InterPro" id="IPR007219">
    <property type="entry name" value="XnlR_reg_dom"/>
</dbReference>
<keyword evidence="2" id="KW-0479">Metal-binding</keyword>
<evidence type="ECO:0000256" key="4">
    <source>
        <dbReference type="ARBA" id="ARBA00023015"/>
    </source>
</evidence>
<evidence type="ECO:0000259" key="9">
    <source>
        <dbReference type="PROSITE" id="PS50048"/>
    </source>
</evidence>
<dbReference type="Pfam" id="PF00172">
    <property type="entry name" value="Zn_clus"/>
    <property type="match status" value="1"/>
</dbReference>
<dbReference type="PANTHER" id="PTHR31313:SF86">
    <property type="entry name" value="ZN(2)-C6 FUNGAL-TYPE DOMAIN-CONTAINING PROTEIN"/>
    <property type="match status" value="1"/>
</dbReference>
<keyword evidence="3" id="KW-0862">Zinc</keyword>
<reference evidence="10" key="1">
    <citation type="journal article" date="2021" name="Nat. Commun.">
        <title>Genetic determinants of endophytism in the Arabidopsis root mycobiome.</title>
        <authorList>
            <person name="Mesny F."/>
            <person name="Miyauchi S."/>
            <person name="Thiergart T."/>
            <person name="Pickel B."/>
            <person name="Atanasova L."/>
            <person name="Karlsson M."/>
            <person name="Huettel B."/>
            <person name="Barry K.W."/>
            <person name="Haridas S."/>
            <person name="Chen C."/>
            <person name="Bauer D."/>
            <person name="Andreopoulos W."/>
            <person name="Pangilinan J."/>
            <person name="LaButti K."/>
            <person name="Riley R."/>
            <person name="Lipzen A."/>
            <person name="Clum A."/>
            <person name="Drula E."/>
            <person name="Henrissat B."/>
            <person name="Kohler A."/>
            <person name="Grigoriev I.V."/>
            <person name="Martin F.M."/>
            <person name="Hacquard S."/>
        </authorList>
    </citation>
    <scope>NUCLEOTIDE SEQUENCE</scope>
    <source>
        <strain evidence="10">MPI-CAGE-AT-0016</strain>
    </source>
</reference>
<evidence type="ECO:0000256" key="8">
    <source>
        <dbReference type="SAM" id="MobiDB-lite"/>
    </source>
</evidence>
<protein>
    <submittedName>
        <fullName evidence="10">Fungal-specific transcription factor domain-containing protein</fullName>
    </submittedName>
</protein>
<name>A0A8K0T4G6_9PEZI</name>
<dbReference type="PANTHER" id="PTHR31313">
    <property type="entry name" value="TY1 ENHANCER ACTIVATOR"/>
    <property type="match status" value="1"/>
</dbReference>